<evidence type="ECO:0000313" key="9">
    <source>
        <dbReference type="EMBL" id="PWN94070.1"/>
    </source>
</evidence>
<dbReference type="Gene3D" id="3.40.1350.10">
    <property type="match status" value="1"/>
</dbReference>
<evidence type="ECO:0000256" key="3">
    <source>
        <dbReference type="ARBA" id="ARBA00023239"/>
    </source>
</evidence>
<evidence type="ECO:0000259" key="8">
    <source>
        <dbReference type="Pfam" id="PF26577"/>
    </source>
</evidence>
<dbReference type="InterPro" id="IPR016690">
    <property type="entry name" value="TSEN34"/>
</dbReference>
<dbReference type="EMBL" id="KZ819634">
    <property type="protein sequence ID" value="PWN94070.1"/>
    <property type="molecule type" value="Genomic_DNA"/>
</dbReference>
<proteinExistence type="inferred from homology"/>
<comment type="similarity">
    <text evidence="1 4">Belongs to the tRNA-intron endonuclease family.</text>
</comment>
<dbReference type="PANTHER" id="PTHR13070:SF0">
    <property type="entry name" value="TRNA-SPLICING ENDONUCLEASE SUBUNIT SEN34"/>
    <property type="match status" value="1"/>
</dbReference>
<feature type="active site" evidence="5">
    <location>
        <position position="279"/>
    </location>
</feature>
<comment type="function">
    <text evidence="4">Constitutes one of the two catalytic subunit of the tRNA-splicing endonuclease complex, a complex responsible for identification and cleavage of the splice sites in pre-tRNA. It cleaves pre-tRNA at the 5'- and 3'-splice sites to release the intron. The products are an intron and two tRNA half-molecules bearing 2',3'-cyclic phosphate and 5'-OH termini. There are no conserved sequences at the splice sites, but the intron is invariably located at the same site in the gene, placing the splice sites an invariant distance from the constant structural features of the tRNA body.</text>
</comment>
<dbReference type="OrthoDB" id="48041at2759"/>
<accession>A0A316YX11</accession>
<keyword evidence="3 4" id="KW-0456">Lyase</keyword>
<feature type="domain" description="tRNA intron endonuclease catalytic" evidence="7">
    <location>
        <begin position="243"/>
        <end position="325"/>
    </location>
</feature>
<dbReference type="GO" id="GO:0000379">
    <property type="term" value="P:tRNA-type intron splice site recognition and cleavage"/>
    <property type="evidence" value="ECO:0007669"/>
    <property type="project" value="UniProtKB-UniRule"/>
</dbReference>
<dbReference type="RefSeq" id="XP_025381268.1">
    <property type="nucleotide sequence ID" value="XM_025519496.1"/>
</dbReference>
<feature type="domain" description="TSEN34 N-terminal" evidence="8">
    <location>
        <begin position="26"/>
        <end position="95"/>
    </location>
</feature>
<dbReference type="GO" id="GO:0000214">
    <property type="term" value="C:tRNA-intron endonuclease complex"/>
    <property type="evidence" value="ECO:0007669"/>
    <property type="project" value="UniProtKB-UniRule"/>
</dbReference>
<evidence type="ECO:0000256" key="2">
    <source>
        <dbReference type="ARBA" id="ARBA00022694"/>
    </source>
</evidence>
<dbReference type="InterPro" id="IPR036167">
    <property type="entry name" value="tRNA_intron_Endo_cat-like_sf"/>
</dbReference>
<dbReference type="FunCoup" id="A0A316YX11">
    <property type="interactions" value="40"/>
</dbReference>
<dbReference type="InterPro" id="IPR059049">
    <property type="entry name" value="TSEN34_N"/>
</dbReference>
<dbReference type="InterPro" id="IPR006677">
    <property type="entry name" value="tRNA_intron_Endonuc_cat-like"/>
</dbReference>
<feature type="compositionally biased region" description="Basic and acidic residues" evidence="6">
    <location>
        <begin position="115"/>
        <end position="125"/>
    </location>
</feature>
<dbReference type="GO" id="GO:0003676">
    <property type="term" value="F:nucleic acid binding"/>
    <property type="evidence" value="ECO:0007669"/>
    <property type="project" value="InterPro"/>
</dbReference>
<evidence type="ECO:0000313" key="10">
    <source>
        <dbReference type="Proteomes" id="UP000245768"/>
    </source>
</evidence>
<dbReference type="InterPro" id="IPR011856">
    <property type="entry name" value="tRNA_endonuc-like_dom_sf"/>
</dbReference>
<evidence type="ECO:0000259" key="7">
    <source>
        <dbReference type="Pfam" id="PF01974"/>
    </source>
</evidence>
<dbReference type="EC" id="4.6.1.16" evidence="4"/>
<organism evidence="9 10">
    <name type="scientific">Acaromyces ingoldii</name>
    <dbReference type="NCBI Taxonomy" id="215250"/>
    <lineage>
        <taxon>Eukaryota</taxon>
        <taxon>Fungi</taxon>
        <taxon>Dikarya</taxon>
        <taxon>Basidiomycota</taxon>
        <taxon>Ustilaginomycotina</taxon>
        <taxon>Exobasidiomycetes</taxon>
        <taxon>Exobasidiales</taxon>
        <taxon>Cryptobasidiaceae</taxon>
        <taxon>Acaromyces</taxon>
    </lineage>
</organism>
<sequence>MVEAEAGSSTMAATAAGNSSVEPVHITISRESGAALIWTSAEASQVRAQHGIVGLLVGSLPLMPQQNVFLGLPLSLFDEEVVYLVRRGAAVLVDEAEAHGVSAQDEVAAARLHEDRAIDREEQQRRARALAQETKSKYEREMKEKGAASKDKKNKEAMARRQERKEKKGDGSDDLFGGGGGTSQDKDKEEEGKVGGGYSIHIPTDSNSMPWYRQRAPKATYRTLSQAAKAGLWTYPRTAEQQARCAVFEALRAKDYYMSKGLRFGGDLVVYPGDPLRYHSHFTATVQTTRQSSFPVQELVAAGRLGTAVKKAHLLCSVHGQEDVDDAKIIARRLEGADDDARTSSWGDVDFFSLTWAGFGT</sequence>
<feature type="compositionally biased region" description="Basic and acidic residues" evidence="6">
    <location>
        <begin position="134"/>
        <end position="171"/>
    </location>
</feature>
<feature type="active site" evidence="5">
    <location>
        <position position="311"/>
    </location>
</feature>
<feature type="active site" evidence="5">
    <location>
        <position position="271"/>
    </location>
</feature>
<name>A0A316YX11_9BASI</name>
<keyword evidence="2 4" id="KW-0819">tRNA processing</keyword>
<dbReference type="CDD" id="cd22363">
    <property type="entry name" value="tRNA-intron_lyase_C"/>
    <property type="match status" value="1"/>
</dbReference>
<keyword evidence="10" id="KW-1185">Reference proteome</keyword>
<dbReference type="InParanoid" id="A0A316YX11"/>
<dbReference type="AlphaFoldDB" id="A0A316YX11"/>
<dbReference type="PIRSF" id="PIRSF017250">
    <property type="entry name" value="tRNA_splic_SEN34"/>
    <property type="match status" value="1"/>
</dbReference>
<dbReference type="Pfam" id="PF26577">
    <property type="entry name" value="TSEN34_N"/>
    <property type="match status" value="1"/>
</dbReference>
<evidence type="ECO:0000256" key="5">
    <source>
        <dbReference type="PIRSR" id="PIRSR017250-50"/>
    </source>
</evidence>
<dbReference type="SUPFAM" id="SSF53032">
    <property type="entry name" value="tRNA-intron endonuclease catalytic domain-like"/>
    <property type="match status" value="1"/>
</dbReference>
<dbReference type="GeneID" id="37041412"/>
<feature type="compositionally biased region" description="Basic and acidic residues" evidence="6">
    <location>
        <begin position="184"/>
        <end position="193"/>
    </location>
</feature>
<evidence type="ECO:0000256" key="1">
    <source>
        <dbReference type="ARBA" id="ARBA00008078"/>
    </source>
</evidence>
<dbReference type="Proteomes" id="UP000245768">
    <property type="component" value="Unassembled WGS sequence"/>
</dbReference>
<dbReference type="GO" id="GO:0000213">
    <property type="term" value="F:tRNA-intron lyase activity"/>
    <property type="evidence" value="ECO:0007669"/>
    <property type="project" value="UniProtKB-UniRule"/>
</dbReference>
<dbReference type="STRING" id="215250.A0A316YX11"/>
<protein>
    <recommendedName>
        <fullName evidence="4">tRNA-splicing endonuclease subunit Sen34</fullName>
        <ecNumber evidence="4">4.6.1.16</ecNumber>
    </recommendedName>
</protein>
<reference evidence="9 10" key="1">
    <citation type="journal article" date="2018" name="Mol. Biol. Evol.">
        <title>Broad Genomic Sampling Reveals a Smut Pathogenic Ancestry of the Fungal Clade Ustilaginomycotina.</title>
        <authorList>
            <person name="Kijpornyongpan T."/>
            <person name="Mondo S.J."/>
            <person name="Barry K."/>
            <person name="Sandor L."/>
            <person name="Lee J."/>
            <person name="Lipzen A."/>
            <person name="Pangilinan J."/>
            <person name="LaButti K."/>
            <person name="Hainaut M."/>
            <person name="Henrissat B."/>
            <person name="Grigoriev I.V."/>
            <person name="Spatafora J.W."/>
            <person name="Aime M.C."/>
        </authorList>
    </citation>
    <scope>NUCLEOTIDE SEQUENCE [LARGE SCALE GENOMIC DNA]</scope>
    <source>
        <strain evidence="9 10">MCA 4198</strain>
    </source>
</reference>
<dbReference type="PANTHER" id="PTHR13070">
    <property type="entry name" value="TRNA-SPLICING ENDONUCLEASE SUBUNIT SEN34-RELATED"/>
    <property type="match status" value="1"/>
</dbReference>
<evidence type="ECO:0000256" key="6">
    <source>
        <dbReference type="SAM" id="MobiDB-lite"/>
    </source>
</evidence>
<gene>
    <name evidence="9" type="ORF">FA10DRAFT_248614</name>
</gene>
<feature type="region of interest" description="Disordered" evidence="6">
    <location>
        <begin position="115"/>
        <end position="211"/>
    </location>
</feature>
<dbReference type="Pfam" id="PF01974">
    <property type="entry name" value="tRNA_int_endo"/>
    <property type="match status" value="1"/>
</dbReference>
<evidence type="ECO:0000256" key="4">
    <source>
        <dbReference type="PIRNR" id="PIRNR017250"/>
    </source>
</evidence>